<gene>
    <name evidence="3" type="ORF">DFP81_10784</name>
</gene>
<reference evidence="3 4" key="1">
    <citation type="submission" date="2018-08" db="EMBL/GenBank/DDBJ databases">
        <title>Genomic Encyclopedia of Type Strains, Phase III (KMG-III): the genomes of soil and plant-associated and newly described type strains.</title>
        <authorList>
            <person name="Whitman W."/>
        </authorList>
    </citation>
    <scope>NUCLEOTIDE SEQUENCE [LARGE SCALE GENOMIC DNA]</scope>
    <source>
        <strain evidence="3 4">CECT 7375</strain>
    </source>
</reference>
<dbReference type="SMART" id="SM00226">
    <property type="entry name" value="LMWPc"/>
    <property type="match status" value="1"/>
</dbReference>
<dbReference type="InterPro" id="IPR011991">
    <property type="entry name" value="ArsR-like_HTH"/>
</dbReference>
<dbReference type="InterPro" id="IPR036388">
    <property type="entry name" value="WH-like_DNA-bd_sf"/>
</dbReference>
<dbReference type="Pfam" id="PF01022">
    <property type="entry name" value="HTH_5"/>
    <property type="match status" value="1"/>
</dbReference>
<dbReference type="InterPro" id="IPR036196">
    <property type="entry name" value="Ptyr_pPase_sf"/>
</dbReference>
<dbReference type="OrthoDB" id="9793058at2"/>
<evidence type="ECO:0000313" key="3">
    <source>
        <dbReference type="EMBL" id="REG82910.1"/>
    </source>
</evidence>
<dbReference type="RefSeq" id="WP_115897917.1">
    <property type="nucleotide sequence ID" value="NZ_QUNG01000007.1"/>
</dbReference>
<keyword evidence="4" id="KW-1185">Reference proteome</keyword>
<dbReference type="AlphaFoldDB" id="A0A3E0DMB1"/>
<feature type="domain" description="HTH arsR-type" evidence="2">
    <location>
        <begin position="135"/>
        <end position="235"/>
    </location>
</feature>
<dbReference type="SMART" id="SM00418">
    <property type="entry name" value="HTH_ARSR"/>
    <property type="match status" value="1"/>
</dbReference>
<dbReference type="Proteomes" id="UP000256542">
    <property type="component" value="Unassembled WGS sequence"/>
</dbReference>
<dbReference type="NCBIfam" id="NF033788">
    <property type="entry name" value="HTH_metalloreg"/>
    <property type="match status" value="1"/>
</dbReference>
<dbReference type="Gene3D" id="3.40.50.2300">
    <property type="match status" value="1"/>
</dbReference>
<dbReference type="Pfam" id="PF01451">
    <property type="entry name" value="LMWPc"/>
    <property type="match status" value="1"/>
</dbReference>
<keyword evidence="1" id="KW-0059">Arsenical resistance</keyword>
<dbReference type="PRINTS" id="PR00778">
    <property type="entry name" value="HTHARSR"/>
</dbReference>
<evidence type="ECO:0000313" key="4">
    <source>
        <dbReference type="Proteomes" id="UP000256542"/>
    </source>
</evidence>
<proteinExistence type="predicted"/>
<dbReference type="SUPFAM" id="SSF52788">
    <property type="entry name" value="Phosphotyrosine protein phosphatases I"/>
    <property type="match status" value="1"/>
</dbReference>
<dbReference type="PANTHER" id="PTHR43428">
    <property type="entry name" value="ARSENATE REDUCTASE"/>
    <property type="match status" value="1"/>
</dbReference>
<evidence type="ECO:0000259" key="2">
    <source>
        <dbReference type="PROSITE" id="PS50987"/>
    </source>
</evidence>
<dbReference type="Gene3D" id="1.10.10.10">
    <property type="entry name" value="Winged helix-like DNA-binding domain superfamily/Winged helix DNA-binding domain"/>
    <property type="match status" value="1"/>
</dbReference>
<dbReference type="PANTHER" id="PTHR43428:SF1">
    <property type="entry name" value="ARSENATE REDUCTASE"/>
    <property type="match status" value="1"/>
</dbReference>
<dbReference type="InterPro" id="IPR001845">
    <property type="entry name" value="HTH_ArsR_DNA-bd_dom"/>
</dbReference>
<dbReference type="CDD" id="cd00090">
    <property type="entry name" value="HTH_ARSR"/>
    <property type="match status" value="1"/>
</dbReference>
<dbReference type="GO" id="GO:0003700">
    <property type="term" value="F:DNA-binding transcription factor activity"/>
    <property type="evidence" value="ECO:0007669"/>
    <property type="project" value="InterPro"/>
</dbReference>
<name>A0A3E0DMB1_9GAMM</name>
<dbReference type="InterPro" id="IPR036390">
    <property type="entry name" value="WH_DNA-bd_sf"/>
</dbReference>
<dbReference type="CDD" id="cd16345">
    <property type="entry name" value="LMWP_ArsC"/>
    <property type="match status" value="1"/>
</dbReference>
<protein>
    <submittedName>
        <fullName evidence="3">ArsR family transcriptional regulator</fullName>
    </submittedName>
</protein>
<dbReference type="GO" id="GO:0046685">
    <property type="term" value="P:response to arsenic-containing substance"/>
    <property type="evidence" value="ECO:0007669"/>
    <property type="project" value="UniProtKB-KW"/>
</dbReference>
<organism evidence="3 4">
    <name type="scientific">Marinomonas pollencensis</name>
    <dbReference type="NCBI Taxonomy" id="491954"/>
    <lineage>
        <taxon>Bacteria</taxon>
        <taxon>Pseudomonadati</taxon>
        <taxon>Pseudomonadota</taxon>
        <taxon>Gammaproteobacteria</taxon>
        <taxon>Oceanospirillales</taxon>
        <taxon>Oceanospirillaceae</taxon>
        <taxon>Marinomonas</taxon>
    </lineage>
</organism>
<evidence type="ECO:0000256" key="1">
    <source>
        <dbReference type="ARBA" id="ARBA00022849"/>
    </source>
</evidence>
<sequence length="250" mass="27896">MTKLLLFLCTGNSARSQLAEAIFNHLSKGNIRAISAGVSPTEIDERVYDALQEQGVNGEGLYAKSYQSIANQKFDYVVTLCDAAKDECVFFEEDIAQLHWDFVDPKPLQGIEPFHKAVAGLIERITLFLMLNNGLDEQSVDPSLLFKLMSDPTRLKMLMLLEDESMLTVSDLVIALAESQPKVSRHLAVLRDSSFLKATKNGLWVRYQVSNDLPIWIRHLLQTVRTGNPSIINAEKARLKAAISSDGEDD</sequence>
<dbReference type="InterPro" id="IPR023485">
    <property type="entry name" value="Ptyr_pPase"/>
</dbReference>
<dbReference type="SUPFAM" id="SSF46785">
    <property type="entry name" value="Winged helix' DNA-binding domain"/>
    <property type="match status" value="1"/>
</dbReference>
<dbReference type="PROSITE" id="PS50987">
    <property type="entry name" value="HTH_ARSR_2"/>
    <property type="match status" value="1"/>
</dbReference>
<comment type="caution">
    <text evidence="3">The sequence shown here is derived from an EMBL/GenBank/DDBJ whole genome shotgun (WGS) entry which is preliminary data.</text>
</comment>
<dbReference type="EMBL" id="QUNG01000007">
    <property type="protein sequence ID" value="REG82910.1"/>
    <property type="molecule type" value="Genomic_DNA"/>
</dbReference>
<accession>A0A3E0DMB1</accession>